<keyword evidence="2" id="KW-0560">Oxidoreductase</keyword>
<organism evidence="3 4">
    <name type="scientific">Apiospora rasikravindrae</name>
    <dbReference type="NCBI Taxonomy" id="990691"/>
    <lineage>
        <taxon>Eukaryota</taxon>
        <taxon>Fungi</taxon>
        <taxon>Dikarya</taxon>
        <taxon>Ascomycota</taxon>
        <taxon>Pezizomycotina</taxon>
        <taxon>Sordariomycetes</taxon>
        <taxon>Xylariomycetidae</taxon>
        <taxon>Amphisphaeriales</taxon>
        <taxon>Apiosporaceae</taxon>
        <taxon>Apiospora</taxon>
    </lineage>
</organism>
<evidence type="ECO:0008006" key="5">
    <source>
        <dbReference type="Google" id="ProtNLM"/>
    </source>
</evidence>
<dbReference type="Pfam" id="PF13561">
    <property type="entry name" value="adh_short_C2"/>
    <property type="match status" value="1"/>
</dbReference>
<name>A0ABR1SPG6_9PEZI</name>
<protein>
    <recommendedName>
        <fullName evidence="5">Short-chain dehydrogenase</fullName>
    </recommendedName>
</protein>
<dbReference type="EMBL" id="JAQQWK010000009">
    <property type="protein sequence ID" value="KAK8035570.1"/>
    <property type="molecule type" value="Genomic_DNA"/>
</dbReference>
<comment type="caution">
    <text evidence="3">The sequence shown here is derived from an EMBL/GenBank/DDBJ whole genome shotgun (WGS) entry which is preliminary data.</text>
</comment>
<dbReference type="InterPro" id="IPR002347">
    <property type="entry name" value="SDR_fam"/>
</dbReference>
<accession>A0ABR1SPG6</accession>
<keyword evidence="4" id="KW-1185">Reference proteome</keyword>
<gene>
    <name evidence="3" type="ORF">PG993_010565</name>
</gene>
<dbReference type="Gene3D" id="3.40.50.720">
    <property type="entry name" value="NAD(P)-binding Rossmann-like Domain"/>
    <property type="match status" value="1"/>
</dbReference>
<dbReference type="SUPFAM" id="SSF51735">
    <property type="entry name" value="NAD(P)-binding Rossmann-fold domains"/>
    <property type="match status" value="1"/>
</dbReference>
<evidence type="ECO:0000256" key="1">
    <source>
        <dbReference type="ARBA" id="ARBA00006484"/>
    </source>
</evidence>
<evidence type="ECO:0000313" key="3">
    <source>
        <dbReference type="EMBL" id="KAK8035570.1"/>
    </source>
</evidence>
<evidence type="ECO:0000256" key="2">
    <source>
        <dbReference type="ARBA" id="ARBA00023002"/>
    </source>
</evidence>
<dbReference type="InterPro" id="IPR036291">
    <property type="entry name" value="NAD(P)-bd_dom_sf"/>
</dbReference>
<comment type="similarity">
    <text evidence="1">Belongs to the short-chain dehydrogenases/reductases (SDR) family.</text>
</comment>
<proteinExistence type="inferred from homology"/>
<dbReference type="PANTHER" id="PTHR43669">
    <property type="entry name" value="5-KETO-D-GLUCONATE 5-REDUCTASE"/>
    <property type="match status" value="1"/>
</dbReference>
<evidence type="ECO:0000313" key="4">
    <source>
        <dbReference type="Proteomes" id="UP001444661"/>
    </source>
</evidence>
<dbReference type="PANTHER" id="PTHR43669:SF4">
    <property type="entry name" value="SHORT-CHAIN DEHYDROGENASE"/>
    <property type="match status" value="1"/>
</dbReference>
<reference evidence="3 4" key="1">
    <citation type="submission" date="2023-01" db="EMBL/GenBank/DDBJ databases">
        <title>Analysis of 21 Apiospora genomes using comparative genomics revels a genus with tremendous synthesis potential of carbohydrate active enzymes and secondary metabolites.</title>
        <authorList>
            <person name="Sorensen T."/>
        </authorList>
    </citation>
    <scope>NUCLEOTIDE SEQUENCE [LARGE SCALE GENOMIC DNA]</scope>
    <source>
        <strain evidence="3 4">CBS 33761</strain>
    </source>
</reference>
<dbReference type="Proteomes" id="UP001444661">
    <property type="component" value="Unassembled WGS sequence"/>
</dbReference>
<sequence>MNSTSPVALILGQGANVGKSVAGAFAKNGYRIALVARRLREEDSTARELHVKGDLSDPESIPAIFATVKAKFGLPPSVVVYNASAGAPNAKNDPLALPLEQFQRDFAINTTSAFMAAKHAALAFAELPAAAARTFIFTGNCTNVTPIGILLDGGVGKSATAHIIQVAAEAYKDKGFKFYYADERKADGSPVYNAIDGEAHGEMYTELAKGATQGPWSQTFVKGVSYKKF</sequence>